<accession>N6U0X3</accession>
<dbReference type="HOGENOM" id="CLU_317676_0_0_1"/>
<sequence length="917" mass="105954">MFIHILSKLLIDPYNQNYTKMFKFVVLLSAALAFAASASLRVNPDELHVIWDTIEKDIRVRQQEAELEIRNLLEPLRILVDDAREKLANDLQEANAVIQDEIRRIEQEPHGRDIARCIQQAEEELRRVDDELVQEHNEAFERIQREAEEEVQRAIQIASSIIDEIEEFGRRVESCRDVECASDLDVEIVTLYERIVKDLDGAIEIANEAALIKLGAELDQAQLDHERYAELTRQLLEELRICADEPALAFAASASLRVNPDELHVIWDTIEKDIRVRQQEAELEIRNLLEPLRILVDDAREKLANDLQEANAVIQDEIRRIEQEPHGRDIARCIQQAEEELRRVDDELVQEHNEAFERIQKEAEEEVQRAIQIASSIIDEIEEFGRRVESCRDVECASDLDVEIVTLYERIVKDLDGAIEIANEAALIKLGAELDQAQLDHERYAELTPALAFAASASLRVNPDELHVIWDTIEKDIRVRQQEAELEIRNLLEPLRILVDDAREKLANDLQEANAVIQDEIRRIEQEPHGRDIARCIQQAEEELRRVDDELVQEHNEAFERIQREAEEEVQRAIQIASSIIDEIEEFGRRVESCRDVECASDLDVEIVTLYERIVKDLDGAIEIANEAALIKLGAELDQAQLDHERYAELTRQLLEELRICADERGLPTVSIHSSELLLNQKEPRKSRTKMFKFLLLLSAVAAFAASAGLKINPDELHIIWDTIEKDIRIRQQEAELEIRNLFDPLHILVDGAKEKLVVDIFEANEKIQDAIRRIEEEPHLHDVSHCIREAEEELKRVDDELVREHTETYERIQREAEEEVDRAIRITTDIVDEIEIFGRRVDTCRDVECASELDVEIVTLYERIVRDLDGALEIANEAALIKLGLELDQAQLDHERYEEGTRHLLEEVRACVDERV</sequence>
<protein>
    <submittedName>
        <fullName evidence="1">Uncharacterized protein</fullName>
    </submittedName>
</protein>
<dbReference type="AlphaFoldDB" id="N6U0X3"/>
<proteinExistence type="predicted"/>
<name>N6U0X3_DENPD</name>
<organism evidence="1">
    <name type="scientific">Dendroctonus ponderosae</name>
    <name type="common">Mountain pine beetle</name>
    <dbReference type="NCBI Taxonomy" id="77166"/>
    <lineage>
        <taxon>Eukaryota</taxon>
        <taxon>Metazoa</taxon>
        <taxon>Ecdysozoa</taxon>
        <taxon>Arthropoda</taxon>
        <taxon>Hexapoda</taxon>
        <taxon>Insecta</taxon>
        <taxon>Pterygota</taxon>
        <taxon>Neoptera</taxon>
        <taxon>Endopterygota</taxon>
        <taxon>Coleoptera</taxon>
        <taxon>Polyphaga</taxon>
        <taxon>Cucujiformia</taxon>
        <taxon>Curculionidae</taxon>
        <taxon>Scolytinae</taxon>
        <taxon>Dendroctonus</taxon>
    </lineage>
</organism>
<dbReference type="EMBL" id="KB741019">
    <property type="protein sequence ID" value="ENN75175.1"/>
    <property type="molecule type" value="Genomic_DNA"/>
</dbReference>
<reference evidence="1" key="1">
    <citation type="journal article" date="2013" name="Genome Biol.">
        <title>Draft genome of the mountain pine beetle, Dendroctonus ponderosae Hopkins, a major forest pest.</title>
        <authorList>
            <person name="Keeling C.I."/>
            <person name="Yuen M.M."/>
            <person name="Liao N.Y."/>
            <person name="Docking T.R."/>
            <person name="Chan S.K."/>
            <person name="Taylor G.A."/>
            <person name="Palmquist D.L."/>
            <person name="Jackman S.D."/>
            <person name="Nguyen A."/>
            <person name="Li M."/>
            <person name="Henderson H."/>
            <person name="Janes J.K."/>
            <person name="Zhao Y."/>
            <person name="Pandoh P."/>
            <person name="Moore R."/>
            <person name="Sperling F.A."/>
            <person name="Huber D.P."/>
            <person name="Birol I."/>
            <person name="Jones S.J."/>
            <person name="Bohlmann J."/>
        </authorList>
    </citation>
    <scope>NUCLEOTIDE SEQUENCE</scope>
</reference>
<gene>
    <name evidence="1" type="ORF">YQE_08288</name>
</gene>
<evidence type="ECO:0000313" key="1">
    <source>
        <dbReference type="EMBL" id="ENN75175.1"/>
    </source>
</evidence>
<feature type="non-terminal residue" evidence="1">
    <location>
        <position position="1"/>
    </location>
</feature>